<dbReference type="Pfam" id="PF14833">
    <property type="entry name" value="NAD_binding_11"/>
    <property type="match status" value="1"/>
</dbReference>
<dbReference type="Gene3D" id="1.10.1040.10">
    <property type="entry name" value="N-(1-d-carboxylethyl)-l-norvaline Dehydrogenase, domain 2"/>
    <property type="match status" value="1"/>
</dbReference>
<protein>
    <submittedName>
        <fullName evidence="2">2-hydroxy-3-oxopropionate reductase</fullName>
        <ecNumber evidence="2">1.1.1.60</ecNumber>
    </submittedName>
</protein>
<dbReference type="EC" id="1.1.1.60" evidence="2"/>
<dbReference type="InterPro" id="IPR029154">
    <property type="entry name" value="HIBADH-like_NADP-bd"/>
</dbReference>
<dbReference type="AlphaFoldDB" id="W6RJ24"/>
<evidence type="ECO:0000313" key="3">
    <source>
        <dbReference type="Proteomes" id="UP000019443"/>
    </source>
</evidence>
<evidence type="ECO:0000313" key="2">
    <source>
        <dbReference type="EMBL" id="CDM58883.1"/>
    </source>
</evidence>
<dbReference type="PANTHER" id="PTHR43060:SF15">
    <property type="entry name" value="3-HYDROXYISOBUTYRATE DEHYDROGENASE-LIKE 1, MITOCHONDRIAL-RELATED"/>
    <property type="match status" value="1"/>
</dbReference>
<dbReference type="InterPro" id="IPR008927">
    <property type="entry name" value="6-PGluconate_DH-like_C_sf"/>
</dbReference>
<dbReference type="PATRIC" id="fig|348824.6.peg.3489"/>
<feature type="domain" description="3-hydroxyisobutyrate dehydrogenase-like NAD-binding" evidence="1">
    <location>
        <begin position="95"/>
        <end position="194"/>
    </location>
</feature>
<evidence type="ECO:0000259" key="1">
    <source>
        <dbReference type="Pfam" id="PF14833"/>
    </source>
</evidence>
<keyword evidence="3" id="KW-1185">Reference proteome</keyword>
<reference evidence="2" key="1">
    <citation type="submission" date="2013-11" db="EMBL/GenBank/DDBJ databases">
        <title>Draft genome sequence of the broad-host-range Rhizobium sp. LPU83 strain, a member of the low-genetic diversity Oregon-like Rhizobium sp. group.</title>
        <authorList>
            <person name="Wibberg D."/>
            <person name="Puehler A."/>
            <person name="Schlueter A."/>
        </authorList>
    </citation>
    <scope>NUCLEOTIDE SEQUENCE [LARGE SCALE GENOMIC DNA]</scope>
    <source>
        <strain evidence="2">LPU83</strain>
    </source>
</reference>
<dbReference type="PANTHER" id="PTHR43060">
    <property type="entry name" value="3-HYDROXYISOBUTYRATE DEHYDROGENASE-LIKE 1, MITOCHONDRIAL-RELATED"/>
    <property type="match status" value="1"/>
</dbReference>
<dbReference type="KEGG" id="rhl:LPU83_3233"/>
<dbReference type="eggNOG" id="COG2084">
    <property type="taxonomic scope" value="Bacteria"/>
</dbReference>
<keyword evidence="2" id="KW-0560">Oxidoreductase</keyword>
<accession>W6RJ24</accession>
<dbReference type="InterPro" id="IPR013328">
    <property type="entry name" value="6PGD_dom2"/>
</dbReference>
<dbReference type="HOGENOM" id="CLU_1325471_0_0_5"/>
<dbReference type="Proteomes" id="UP000019443">
    <property type="component" value="Chromosome"/>
</dbReference>
<dbReference type="GO" id="GO:0008679">
    <property type="term" value="F:2-hydroxy-3-oxopropionate reductase activity"/>
    <property type="evidence" value="ECO:0007669"/>
    <property type="project" value="UniProtKB-EC"/>
</dbReference>
<name>W6RJ24_9HYPH</name>
<sequence>MEAATAYCHYWRSGNDRAQADHAARRRRAARRSGCHSLSLVDVVTPVAREGFTGRVAASAADISAKGQTARIVAASRPDVVSHLAAIVSGGAERGAIAEAMLLLEAGGGSPQALRRVVRGGFAESRILDIHGQRMVDRDFATAGPSRLQPKDLTNITATAESLSLTLPLTQAVRAEFAEFVEHGGGETDHSGLLLQLEETKHRSSKG</sequence>
<organism evidence="2 3">
    <name type="scientific">Rhizobium favelukesii</name>
    <dbReference type="NCBI Taxonomy" id="348824"/>
    <lineage>
        <taxon>Bacteria</taxon>
        <taxon>Pseudomonadati</taxon>
        <taxon>Pseudomonadota</taxon>
        <taxon>Alphaproteobacteria</taxon>
        <taxon>Hyphomicrobiales</taxon>
        <taxon>Rhizobiaceae</taxon>
        <taxon>Rhizobium/Agrobacterium group</taxon>
        <taxon>Rhizobium</taxon>
    </lineage>
</organism>
<dbReference type="SUPFAM" id="SSF48179">
    <property type="entry name" value="6-phosphogluconate dehydrogenase C-terminal domain-like"/>
    <property type="match status" value="1"/>
</dbReference>
<gene>
    <name evidence="2" type="ORF">LPU83_3233</name>
</gene>
<proteinExistence type="predicted"/>
<dbReference type="GO" id="GO:0051287">
    <property type="term" value="F:NAD binding"/>
    <property type="evidence" value="ECO:0007669"/>
    <property type="project" value="InterPro"/>
</dbReference>
<dbReference type="EMBL" id="HG916852">
    <property type="protein sequence ID" value="CDM58883.1"/>
    <property type="molecule type" value="Genomic_DNA"/>
</dbReference>